<keyword evidence="14" id="KW-1185">Reference proteome</keyword>
<dbReference type="InterPro" id="IPR013087">
    <property type="entry name" value="Znf_C2H2_type"/>
</dbReference>
<feature type="region of interest" description="Disordered" evidence="12">
    <location>
        <begin position="1"/>
        <end position="87"/>
    </location>
</feature>
<dbReference type="GO" id="GO:0010468">
    <property type="term" value="P:regulation of gene expression"/>
    <property type="evidence" value="ECO:0007669"/>
    <property type="project" value="TreeGrafter"/>
</dbReference>
<dbReference type="InterPro" id="IPR050331">
    <property type="entry name" value="Zinc_finger"/>
</dbReference>
<reference evidence="13" key="1">
    <citation type="submission" date="2020-04" db="EMBL/GenBank/DDBJ databases">
        <authorList>
            <person name="Alioto T."/>
            <person name="Alioto T."/>
            <person name="Gomez Garrido J."/>
        </authorList>
    </citation>
    <scope>NUCLEOTIDE SEQUENCE</scope>
    <source>
        <strain evidence="13">A484AB</strain>
    </source>
</reference>
<evidence type="ECO:0000256" key="1">
    <source>
        <dbReference type="ARBA" id="ARBA00004123"/>
    </source>
</evidence>
<dbReference type="GO" id="GO:0032259">
    <property type="term" value="P:methylation"/>
    <property type="evidence" value="ECO:0007669"/>
    <property type="project" value="UniProtKB-KW"/>
</dbReference>
<dbReference type="PANTHER" id="PTHR16515">
    <property type="entry name" value="PR DOMAIN ZINC FINGER PROTEIN"/>
    <property type="match status" value="1"/>
</dbReference>
<dbReference type="PROSITE" id="PS50280">
    <property type="entry name" value="SET"/>
    <property type="match status" value="1"/>
</dbReference>
<feature type="non-terminal residue" evidence="13">
    <location>
        <position position="1"/>
    </location>
</feature>
<organism evidence="13 14">
    <name type="scientific">Paramuricea clavata</name>
    <name type="common">Red gorgonian</name>
    <name type="synonym">Violescent sea-whip</name>
    <dbReference type="NCBI Taxonomy" id="317549"/>
    <lineage>
        <taxon>Eukaryota</taxon>
        <taxon>Metazoa</taxon>
        <taxon>Cnidaria</taxon>
        <taxon>Anthozoa</taxon>
        <taxon>Octocorallia</taxon>
        <taxon>Malacalcyonacea</taxon>
        <taxon>Plexauridae</taxon>
        <taxon>Paramuricea</taxon>
    </lineage>
</organism>
<evidence type="ECO:0000256" key="5">
    <source>
        <dbReference type="ARBA" id="ARBA00022723"/>
    </source>
</evidence>
<gene>
    <name evidence="13" type="ORF">PACLA_8A059589</name>
</gene>
<keyword evidence="4" id="KW-0949">S-adenosyl-L-methionine</keyword>
<keyword evidence="9" id="KW-0805">Transcription regulation</keyword>
<dbReference type="InterPro" id="IPR046341">
    <property type="entry name" value="SET_dom_sf"/>
</dbReference>
<feature type="region of interest" description="Disordered" evidence="12">
    <location>
        <begin position="129"/>
        <end position="225"/>
    </location>
</feature>
<dbReference type="CDD" id="cd19193">
    <property type="entry name" value="PR-SET_PRDM7_9"/>
    <property type="match status" value="1"/>
</dbReference>
<comment type="subcellular location">
    <subcellularLocation>
        <location evidence="1">Nucleus</location>
    </subcellularLocation>
</comment>
<evidence type="ECO:0000256" key="4">
    <source>
        <dbReference type="ARBA" id="ARBA00022691"/>
    </source>
</evidence>
<dbReference type="Pfam" id="PF21549">
    <property type="entry name" value="PRDM2_PR"/>
    <property type="match status" value="1"/>
</dbReference>
<evidence type="ECO:0000256" key="8">
    <source>
        <dbReference type="ARBA" id="ARBA00022833"/>
    </source>
</evidence>
<keyword evidence="3" id="KW-0808">Transferase</keyword>
<feature type="compositionally biased region" description="Basic and acidic residues" evidence="12">
    <location>
        <begin position="69"/>
        <end position="81"/>
    </location>
</feature>
<dbReference type="PANTHER" id="PTHR16515:SF49">
    <property type="entry name" value="GASTRULA ZINC FINGER PROTEIN XLCGF49.1-LIKE-RELATED"/>
    <property type="match status" value="1"/>
</dbReference>
<dbReference type="SMART" id="SM00317">
    <property type="entry name" value="SET"/>
    <property type="match status" value="1"/>
</dbReference>
<dbReference type="SUPFAM" id="SSF82199">
    <property type="entry name" value="SET domain"/>
    <property type="match status" value="1"/>
</dbReference>
<evidence type="ECO:0000256" key="7">
    <source>
        <dbReference type="ARBA" id="ARBA00022771"/>
    </source>
</evidence>
<dbReference type="Gene3D" id="3.30.160.60">
    <property type="entry name" value="Classic Zinc Finger"/>
    <property type="match status" value="1"/>
</dbReference>
<comment type="caution">
    <text evidence="13">The sequence shown here is derived from an EMBL/GenBank/DDBJ whole genome shotgun (WGS) entry which is preliminary data.</text>
</comment>
<keyword evidence="11" id="KW-0539">Nucleus</keyword>
<evidence type="ECO:0000256" key="12">
    <source>
        <dbReference type="SAM" id="MobiDB-lite"/>
    </source>
</evidence>
<protein>
    <submittedName>
        <fullName evidence="13">Histone-lysine N-methyltransferase PRDM9-like</fullName>
    </submittedName>
</protein>
<feature type="compositionally biased region" description="Low complexity" evidence="12">
    <location>
        <begin position="184"/>
        <end position="196"/>
    </location>
</feature>
<name>A0A6S7JD69_PARCT</name>
<sequence length="607" mass="69320">DKVPGGEDKVPGAEDKVPGGEDKVTGGEDKVSGGEDNVPGGEDKVPGGEDKVPGGDDKVPAGEDEVSGGEDKVSGGEDKVPGAETRFLAVRTRMPKRKDDDLCEYELKRIANINRNLDFLEKLGIEVDRSAYFPKQPSKRSAKVESDSSSDEEWLPGKDENNRKKFKPYKPVFKPMKTGHTITKKSSSNTATKSKTYQAETFTSQRQPSTSQVQPSASQAKPNSDEDFEFLGRLATDDTIFDNLENVKPESKRRSIKFKCKSVKKPSRRSTRHTLRKNYTEEEVPDDDHYIYCDQCDDFYYGECPTHNFNIIEDNDMEAGKKTPGAIKSLPENLCVKPSTIPEAGMGVSAKEKLEVNTRFGPYRGDKILKEDLEEGRNTSYMWEIIQEGKIQYYIDGKDPSQSNWMRFVNCARCEDEQNIIAYQYHGEIFYRVYKEIDADAELLVWYGDEYAEQLGILLFEEEEKQEEKRFKEGGHACKHCGRMYTYPNWLESHLRRCPMLVCTKLWECPHCSRKYSSEDYLNVHVRNDCKKNPHLKTLKGKHCTVRVIRTKPFSDQKQVCGRRLKLSKNRSNERELEDDRLECDTLVGSFGNDQRSGKHPYQCQHC</sequence>
<dbReference type="OrthoDB" id="5989042at2759"/>
<evidence type="ECO:0000313" key="14">
    <source>
        <dbReference type="Proteomes" id="UP001152795"/>
    </source>
</evidence>
<dbReference type="InterPro" id="IPR044417">
    <property type="entry name" value="PRDM7_9_PR-SET"/>
</dbReference>
<dbReference type="InterPro" id="IPR001214">
    <property type="entry name" value="SET_dom"/>
</dbReference>
<evidence type="ECO:0000313" key="13">
    <source>
        <dbReference type="EMBL" id="CAB4028688.1"/>
    </source>
</evidence>
<feature type="compositionally biased region" description="Basic and acidic residues" evidence="12">
    <location>
        <begin position="41"/>
        <end position="61"/>
    </location>
</feature>
<accession>A0A6S7JD69</accession>
<dbReference type="GO" id="GO:0005634">
    <property type="term" value="C:nucleus"/>
    <property type="evidence" value="ECO:0007669"/>
    <property type="project" value="UniProtKB-SubCell"/>
</dbReference>
<feature type="non-terminal residue" evidence="13">
    <location>
        <position position="607"/>
    </location>
</feature>
<dbReference type="EMBL" id="CACRXK020015650">
    <property type="protein sequence ID" value="CAB4028688.1"/>
    <property type="molecule type" value="Genomic_DNA"/>
</dbReference>
<evidence type="ECO:0000256" key="11">
    <source>
        <dbReference type="ARBA" id="ARBA00023242"/>
    </source>
</evidence>
<keyword evidence="5" id="KW-0479">Metal-binding</keyword>
<keyword evidence="6" id="KW-0677">Repeat</keyword>
<keyword evidence="10" id="KW-0804">Transcription</keyword>
<evidence type="ECO:0000256" key="10">
    <source>
        <dbReference type="ARBA" id="ARBA00023163"/>
    </source>
</evidence>
<evidence type="ECO:0000256" key="3">
    <source>
        <dbReference type="ARBA" id="ARBA00022679"/>
    </source>
</evidence>
<dbReference type="PROSITE" id="PS50157">
    <property type="entry name" value="ZINC_FINGER_C2H2_2"/>
    <property type="match status" value="1"/>
</dbReference>
<evidence type="ECO:0000256" key="9">
    <source>
        <dbReference type="ARBA" id="ARBA00023015"/>
    </source>
</evidence>
<dbReference type="AlphaFoldDB" id="A0A6S7JD69"/>
<evidence type="ECO:0000256" key="6">
    <source>
        <dbReference type="ARBA" id="ARBA00022737"/>
    </source>
</evidence>
<evidence type="ECO:0000256" key="2">
    <source>
        <dbReference type="ARBA" id="ARBA00022603"/>
    </source>
</evidence>
<keyword evidence="8" id="KW-0862">Zinc</keyword>
<dbReference type="GO" id="GO:0008270">
    <property type="term" value="F:zinc ion binding"/>
    <property type="evidence" value="ECO:0007669"/>
    <property type="project" value="UniProtKB-KW"/>
</dbReference>
<dbReference type="Proteomes" id="UP001152795">
    <property type="component" value="Unassembled WGS sequence"/>
</dbReference>
<dbReference type="GO" id="GO:0042054">
    <property type="term" value="F:histone methyltransferase activity"/>
    <property type="evidence" value="ECO:0007669"/>
    <property type="project" value="InterPro"/>
</dbReference>
<proteinExistence type="predicted"/>
<keyword evidence="2" id="KW-0489">Methyltransferase</keyword>
<feature type="compositionally biased region" description="Polar residues" evidence="12">
    <location>
        <begin position="197"/>
        <end position="222"/>
    </location>
</feature>
<dbReference type="Gene3D" id="2.170.270.10">
    <property type="entry name" value="SET domain"/>
    <property type="match status" value="1"/>
</dbReference>
<feature type="compositionally biased region" description="Basic and acidic residues" evidence="12">
    <location>
        <begin position="1"/>
        <end position="33"/>
    </location>
</feature>
<keyword evidence="7" id="KW-0863">Zinc-finger</keyword>